<dbReference type="Pfam" id="PF13181">
    <property type="entry name" value="TPR_8"/>
    <property type="match status" value="1"/>
</dbReference>
<dbReference type="Gene3D" id="1.25.40.10">
    <property type="entry name" value="Tetratricopeptide repeat domain"/>
    <property type="match status" value="3"/>
</dbReference>
<evidence type="ECO:0000313" key="2">
    <source>
        <dbReference type="Proteomes" id="UP001229952"/>
    </source>
</evidence>
<organism evidence="1 2">
    <name type="scientific">Streptomyces laculatispora</name>
    <dbReference type="NCBI Taxonomy" id="887464"/>
    <lineage>
        <taxon>Bacteria</taxon>
        <taxon>Bacillati</taxon>
        <taxon>Actinomycetota</taxon>
        <taxon>Actinomycetes</taxon>
        <taxon>Kitasatosporales</taxon>
        <taxon>Streptomycetaceae</taxon>
        <taxon>Streptomyces</taxon>
    </lineage>
</organism>
<dbReference type="SUPFAM" id="SSF48452">
    <property type="entry name" value="TPR-like"/>
    <property type="match status" value="2"/>
</dbReference>
<name>A0ABY9HXX9_9ACTN</name>
<dbReference type="InterPro" id="IPR011990">
    <property type="entry name" value="TPR-like_helical_dom_sf"/>
</dbReference>
<accession>A0ABY9HXX9</accession>
<dbReference type="RefSeq" id="WP_306085854.1">
    <property type="nucleotide sequence ID" value="NZ_CP120992.1"/>
</dbReference>
<dbReference type="SMART" id="SM00028">
    <property type="entry name" value="TPR"/>
    <property type="match status" value="5"/>
</dbReference>
<keyword evidence="2" id="KW-1185">Reference proteome</keyword>
<evidence type="ECO:0008006" key="3">
    <source>
        <dbReference type="Google" id="ProtNLM"/>
    </source>
</evidence>
<sequence>MASRLEWSGEAVALFRAPATGRRSAGRHRGRLARSLALQGELLCAAGRYAEALAAVEESLAVPGARALRTPAVDRRLTLTFALAGVGRLDEALVVAREHADAYGDVATGPVGRSSGSRAQALRAYARVLEWAGRPAESADVYRQCVALIRELSPWRRLPVELLYTRTLVELTGVLRTLARFDEAIEAGEEARERTGVVLPRLNPEGLTLHARLLSDLAWCLGSTGEVDRARETATEAVAACRTMIVYDPAAGQPRLVIALRCLAHHLDRLEAHDEERVALCELAALCSELAISSPDVHEPALAEALDGLALCHARDGEFSESVAAAERSVALYRHAAERDPAAHEPELARTLGALSTHLSRTDSGDGSVAAAREALEITRRSAEPDGQEHRSRIAQRLRLLGRALLRTGDEEEAEACFTEAETILRALMETGGRERYAAGLDAALSGLAAVLGAAVDVHLDAGRPTEAAAALDRIHRLTRRTGRSDVHAACVTAFARARAREPEGIRQAWQRATGEPWPTFVYRIG</sequence>
<evidence type="ECO:0000313" key="1">
    <source>
        <dbReference type="EMBL" id="WLQ39214.1"/>
    </source>
</evidence>
<proteinExistence type="predicted"/>
<protein>
    <recommendedName>
        <fullName evidence="3">Tetratricopeptide repeat protein</fullName>
    </recommendedName>
</protein>
<dbReference type="EMBL" id="CP120992">
    <property type="protein sequence ID" value="WLQ39214.1"/>
    <property type="molecule type" value="Genomic_DNA"/>
</dbReference>
<dbReference type="InterPro" id="IPR019734">
    <property type="entry name" value="TPR_rpt"/>
</dbReference>
<reference evidence="1 2" key="1">
    <citation type="submission" date="2023-03" db="EMBL/GenBank/DDBJ databases">
        <title>Isolation and description of six Streptomyces strains from soil environments, able to metabolize different microbial glucans.</title>
        <authorList>
            <person name="Widen T."/>
            <person name="Larsbrink J."/>
        </authorList>
    </citation>
    <scope>NUCLEOTIDE SEQUENCE [LARGE SCALE GENOMIC DNA]</scope>
    <source>
        <strain evidence="1 2">Mut2</strain>
    </source>
</reference>
<dbReference type="Proteomes" id="UP001229952">
    <property type="component" value="Chromosome"/>
</dbReference>
<gene>
    <name evidence="1" type="ORF">P8A22_03720</name>
</gene>